<evidence type="ECO:0000256" key="6">
    <source>
        <dbReference type="HAMAP-Rule" id="MF_01345"/>
    </source>
</evidence>
<organism evidence="7 8">
    <name type="scientific">Candidatus Andersenbacteria bacterium RIFCSPHIGHO2_12_FULL_45_11</name>
    <dbReference type="NCBI Taxonomy" id="1797281"/>
    <lineage>
        <taxon>Bacteria</taxon>
        <taxon>Candidatus Anderseniibacteriota</taxon>
    </lineage>
</organism>
<comment type="subunit">
    <text evidence="6">Part of the 30S ribosomal subunit.</text>
</comment>
<gene>
    <name evidence="6" type="primary">rpsQ</name>
    <name evidence="7" type="ORF">A3D99_02605</name>
</gene>
<dbReference type="GO" id="GO:0006412">
    <property type="term" value="P:translation"/>
    <property type="evidence" value="ECO:0007669"/>
    <property type="project" value="UniProtKB-UniRule"/>
</dbReference>
<evidence type="ECO:0000256" key="3">
    <source>
        <dbReference type="ARBA" id="ARBA00022884"/>
    </source>
</evidence>
<keyword evidence="4 6" id="KW-0689">Ribosomal protein</keyword>
<comment type="similarity">
    <text evidence="1 6">Belongs to the universal ribosomal protein uS17 family.</text>
</comment>
<dbReference type="Pfam" id="PF00366">
    <property type="entry name" value="Ribosomal_S17"/>
    <property type="match status" value="1"/>
</dbReference>
<name>A0A1G1X481_9BACT</name>
<dbReference type="InterPro" id="IPR000266">
    <property type="entry name" value="Ribosomal_uS17"/>
</dbReference>
<dbReference type="HAMAP" id="MF_01345_B">
    <property type="entry name" value="Ribosomal_uS17_B"/>
    <property type="match status" value="1"/>
</dbReference>
<dbReference type="GO" id="GO:0003735">
    <property type="term" value="F:structural constituent of ribosome"/>
    <property type="evidence" value="ECO:0007669"/>
    <property type="project" value="InterPro"/>
</dbReference>
<dbReference type="PANTHER" id="PTHR10744">
    <property type="entry name" value="40S RIBOSOMAL PROTEIN S11 FAMILY MEMBER"/>
    <property type="match status" value="1"/>
</dbReference>
<dbReference type="PANTHER" id="PTHR10744:SF1">
    <property type="entry name" value="SMALL RIBOSOMAL SUBUNIT PROTEIN US17M"/>
    <property type="match status" value="1"/>
</dbReference>
<proteinExistence type="inferred from homology"/>
<dbReference type="SUPFAM" id="SSF50249">
    <property type="entry name" value="Nucleic acid-binding proteins"/>
    <property type="match status" value="1"/>
</dbReference>
<evidence type="ECO:0000256" key="4">
    <source>
        <dbReference type="ARBA" id="ARBA00022980"/>
    </source>
</evidence>
<keyword evidence="3 6" id="KW-0694">RNA-binding</keyword>
<dbReference type="InterPro" id="IPR012340">
    <property type="entry name" value="NA-bd_OB-fold"/>
</dbReference>
<dbReference type="GO" id="GO:0022627">
    <property type="term" value="C:cytosolic small ribosomal subunit"/>
    <property type="evidence" value="ECO:0007669"/>
    <property type="project" value="TreeGrafter"/>
</dbReference>
<dbReference type="Proteomes" id="UP000177528">
    <property type="component" value="Unassembled WGS sequence"/>
</dbReference>
<comment type="function">
    <text evidence="6">One of the primary rRNA binding proteins, it binds specifically to the 5'-end of 16S ribosomal RNA.</text>
</comment>
<comment type="caution">
    <text evidence="7">The sequence shown here is derived from an EMBL/GenBank/DDBJ whole genome shotgun (WGS) entry which is preliminary data.</text>
</comment>
<dbReference type="CDD" id="cd00364">
    <property type="entry name" value="Ribosomal_uS17"/>
    <property type="match status" value="1"/>
</dbReference>
<dbReference type="NCBIfam" id="NF004123">
    <property type="entry name" value="PRK05610.1"/>
    <property type="match status" value="1"/>
</dbReference>
<accession>A0A1G1X481</accession>
<dbReference type="EMBL" id="MHHR01000014">
    <property type="protein sequence ID" value="OGY34380.1"/>
    <property type="molecule type" value="Genomic_DNA"/>
</dbReference>
<sequence length="89" mass="9706">MNNPVVQSAHKRQLSGVVVSKSGTKTVAVEVVRVAAHPVYGKRIHRTKRYLAHDISDALIVGAKVTIQESRPLSARKRWIVLPSKGGTV</sequence>
<dbReference type="GO" id="GO:0019843">
    <property type="term" value="F:rRNA binding"/>
    <property type="evidence" value="ECO:0007669"/>
    <property type="project" value="UniProtKB-UniRule"/>
</dbReference>
<keyword evidence="5 6" id="KW-0687">Ribonucleoprotein</keyword>
<dbReference type="AlphaFoldDB" id="A0A1G1X481"/>
<reference evidence="7 8" key="1">
    <citation type="journal article" date="2016" name="Nat. Commun.">
        <title>Thousands of microbial genomes shed light on interconnected biogeochemical processes in an aquifer system.</title>
        <authorList>
            <person name="Anantharaman K."/>
            <person name="Brown C.T."/>
            <person name="Hug L.A."/>
            <person name="Sharon I."/>
            <person name="Castelle C.J."/>
            <person name="Probst A.J."/>
            <person name="Thomas B.C."/>
            <person name="Singh A."/>
            <person name="Wilkins M.J."/>
            <person name="Karaoz U."/>
            <person name="Brodie E.L."/>
            <person name="Williams K.H."/>
            <person name="Hubbard S.S."/>
            <person name="Banfield J.F."/>
        </authorList>
    </citation>
    <scope>NUCLEOTIDE SEQUENCE [LARGE SCALE GENOMIC DNA]</scope>
</reference>
<dbReference type="PRINTS" id="PR00973">
    <property type="entry name" value="RIBOSOMALS17"/>
</dbReference>
<evidence type="ECO:0000313" key="7">
    <source>
        <dbReference type="EMBL" id="OGY34380.1"/>
    </source>
</evidence>
<evidence type="ECO:0000256" key="2">
    <source>
        <dbReference type="ARBA" id="ARBA00022730"/>
    </source>
</evidence>
<protein>
    <recommendedName>
        <fullName evidence="6">Small ribosomal subunit protein uS17</fullName>
    </recommendedName>
</protein>
<evidence type="ECO:0000256" key="1">
    <source>
        <dbReference type="ARBA" id="ARBA00010254"/>
    </source>
</evidence>
<dbReference type="Gene3D" id="2.40.50.140">
    <property type="entry name" value="Nucleic acid-binding proteins"/>
    <property type="match status" value="1"/>
</dbReference>
<evidence type="ECO:0000256" key="5">
    <source>
        <dbReference type="ARBA" id="ARBA00023274"/>
    </source>
</evidence>
<keyword evidence="2 6" id="KW-0699">rRNA-binding</keyword>
<evidence type="ECO:0000313" key="8">
    <source>
        <dbReference type="Proteomes" id="UP000177528"/>
    </source>
</evidence>
<dbReference type="InterPro" id="IPR019984">
    <property type="entry name" value="Ribosomal_uS17_bact/chlr"/>
</dbReference>